<evidence type="ECO:0000313" key="3">
    <source>
        <dbReference type="Proteomes" id="UP001235939"/>
    </source>
</evidence>
<name>A0ABY6LME6_9ARAC</name>
<organism evidence="2 3">
    <name type="scientific">Cordylochernes scorpioides</name>
    <dbReference type="NCBI Taxonomy" id="51811"/>
    <lineage>
        <taxon>Eukaryota</taxon>
        <taxon>Metazoa</taxon>
        <taxon>Ecdysozoa</taxon>
        <taxon>Arthropoda</taxon>
        <taxon>Chelicerata</taxon>
        <taxon>Arachnida</taxon>
        <taxon>Pseudoscorpiones</taxon>
        <taxon>Cheliferoidea</taxon>
        <taxon>Chernetidae</taxon>
        <taxon>Cordylochernes</taxon>
    </lineage>
</organism>
<dbReference type="Proteomes" id="UP001235939">
    <property type="component" value="Chromosome 21"/>
</dbReference>
<evidence type="ECO:0000256" key="1">
    <source>
        <dbReference type="SAM" id="MobiDB-lite"/>
    </source>
</evidence>
<sequence length="133" mass="15465">MEQEPKEGALLMHKLQTRLCNALGISDLETQVPLVTDYFLIMGLEKNAPETFQMLQKAFKDDCILRSQSWKWHKAFKEGREEDADEPRSGRPTTARTDENVDRVLEVLRTDRRLSIQQIADTLHIAITRHLYI</sequence>
<dbReference type="InterPro" id="IPR052709">
    <property type="entry name" value="Transposase-MT_Hybrid"/>
</dbReference>
<keyword evidence="3" id="KW-1185">Reference proteome</keyword>
<gene>
    <name evidence="2" type="ORF">LAZ67_21001914</name>
</gene>
<dbReference type="PANTHER" id="PTHR46060">
    <property type="entry name" value="MARINER MOS1 TRANSPOSASE-LIKE PROTEIN"/>
    <property type="match status" value="1"/>
</dbReference>
<dbReference type="Gene3D" id="1.10.10.1450">
    <property type="match status" value="1"/>
</dbReference>
<evidence type="ECO:0008006" key="4">
    <source>
        <dbReference type="Google" id="ProtNLM"/>
    </source>
</evidence>
<reference evidence="2 3" key="1">
    <citation type="submission" date="2022-01" db="EMBL/GenBank/DDBJ databases">
        <title>A chromosomal length assembly of Cordylochernes scorpioides.</title>
        <authorList>
            <person name="Zeh D."/>
            <person name="Zeh J."/>
        </authorList>
    </citation>
    <scope>NUCLEOTIDE SEQUENCE [LARGE SCALE GENOMIC DNA]</scope>
    <source>
        <strain evidence="2">IN4F17</strain>
        <tissue evidence="2">Whole Body</tissue>
    </source>
</reference>
<dbReference type="EMBL" id="CP092883">
    <property type="protein sequence ID" value="UYV82391.1"/>
    <property type="molecule type" value="Genomic_DNA"/>
</dbReference>
<proteinExistence type="predicted"/>
<feature type="region of interest" description="Disordered" evidence="1">
    <location>
        <begin position="76"/>
        <end position="99"/>
    </location>
</feature>
<evidence type="ECO:0000313" key="2">
    <source>
        <dbReference type="EMBL" id="UYV82391.1"/>
    </source>
</evidence>
<dbReference type="PANTHER" id="PTHR46060:SF1">
    <property type="entry name" value="MARINER MOS1 TRANSPOSASE-LIKE PROTEIN"/>
    <property type="match status" value="1"/>
</dbReference>
<protein>
    <recommendedName>
        <fullName evidence="4">Mos1 transposase HTH domain-containing protein</fullName>
    </recommendedName>
</protein>
<accession>A0ABY6LME6</accession>